<reference evidence="3 4" key="1">
    <citation type="submission" date="2023-07" db="EMBL/GenBank/DDBJ databases">
        <title>Genomic Encyclopedia of Type Strains, Phase IV (KMG-IV): sequencing the most valuable type-strain genomes for metagenomic binning, comparative biology and taxonomic classification.</title>
        <authorList>
            <person name="Goeker M."/>
        </authorList>
    </citation>
    <scope>NUCLEOTIDE SEQUENCE [LARGE SCALE GENOMIC DNA]</scope>
    <source>
        <strain evidence="3 4">DSM 19619</strain>
    </source>
</reference>
<sequence>MKLAVTPKAYADMEAIRAYLIGRSPAAAGRVGAAFLDAFRIIAEHPNIGRQLARRVRRFVLPRYPYLVFYKVTEAEVQILAVRHAARRPEGEA</sequence>
<protein>
    <submittedName>
        <fullName evidence="3">Plasmid stabilization system protein ParE</fullName>
    </submittedName>
</protein>
<dbReference type="Proteomes" id="UP001242480">
    <property type="component" value="Unassembled WGS sequence"/>
</dbReference>
<proteinExistence type="inferred from homology"/>
<dbReference type="InterPro" id="IPR007712">
    <property type="entry name" value="RelE/ParE_toxin"/>
</dbReference>
<dbReference type="InterPro" id="IPR035093">
    <property type="entry name" value="RelE/ParE_toxin_dom_sf"/>
</dbReference>
<dbReference type="PANTHER" id="PTHR33755">
    <property type="entry name" value="TOXIN PARE1-RELATED"/>
    <property type="match status" value="1"/>
</dbReference>
<evidence type="ECO:0000313" key="4">
    <source>
        <dbReference type="Proteomes" id="UP001242480"/>
    </source>
</evidence>
<keyword evidence="4" id="KW-1185">Reference proteome</keyword>
<organism evidence="3 4">
    <name type="scientific">Labrys wisconsinensis</name>
    <dbReference type="NCBI Taxonomy" id="425677"/>
    <lineage>
        <taxon>Bacteria</taxon>
        <taxon>Pseudomonadati</taxon>
        <taxon>Pseudomonadota</taxon>
        <taxon>Alphaproteobacteria</taxon>
        <taxon>Hyphomicrobiales</taxon>
        <taxon>Xanthobacteraceae</taxon>
        <taxon>Labrys</taxon>
    </lineage>
</organism>
<evidence type="ECO:0000256" key="2">
    <source>
        <dbReference type="ARBA" id="ARBA00022649"/>
    </source>
</evidence>
<keyword evidence="2" id="KW-1277">Toxin-antitoxin system</keyword>
<evidence type="ECO:0000313" key="3">
    <source>
        <dbReference type="EMBL" id="MDQ0472326.1"/>
    </source>
</evidence>
<dbReference type="EMBL" id="JAUSVX010000011">
    <property type="protein sequence ID" value="MDQ0472326.1"/>
    <property type="molecule type" value="Genomic_DNA"/>
</dbReference>
<dbReference type="InterPro" id="IPR051803">
    <property type="entry name" value="TA_system_RelE-like_toxin"/>
</dbReference>
<gene>
    <name evidence="3" type="ORF">QO011_005355</name>
</gene>
<comment type="caution">
    <text evidence="3">The sequence shown here is derived from an EMBL/GenBank/DDBJ whole genome shotgun (WGS) entry which is preliminary data.</text>
</comment>
<comment type="similarity">
    <text evidence="1">Belongs to the RelE toxin family.</text>
</comment>
<evidence type="ECO:0000256" key="1">
    <source>
        <dbReference type="ARBA" id="ARBA00006226"/>
    </source>
</evidence>
<dbReference type="RefSeq" id="WP_307278990.1">
    <property type="nucleotide sequence ID" value="NZ_JAUSVX010000011.1"/>
</dbReference>
<dbReference type="Gene3D" id="3.30.2310.20">
    <property type="entry name" value="RelE-like"/>
    <property type="match status" value="1"/>
</dbReference>
<dbReference type="Pfam" id="PF05016">
    <property type="entry name" value="ParE_toxin"/>
    <property type="match status" value="1"/>
</dbReference>
<name>A0ABU0JDI3_9HYPH</name>
<accession>A0ABU0JDI3</accession>